<dbReference type="AlphaFoldDB" id="A0A8J4H207"/>
<protein>
    <recommendedName>
        <fullName evidence="2">SLH domain-containing protein</fullName>
    </recommendedName>
</protein>
<dbReference type="PROSITE" id="PS51272">
    <property type="entry name" value="SLH"/>
    <property type="match status" value="1"/>
</dbReference>
<feature type="domain" description="SLH" evidence="2">
    <location>
        <begin position="25"/>
        <end position="88"/>
    </location>
</feature>
<feature type="chain" id="PRO_5035261100" description="SLH domain-containing protein" evidence="1">
    <location>
        <begin position="24"/>
        <end position="388"/>
    </location>
</feature>
<dbReference type="PANTHER" id="PTHR43308:SF5">
    <property type="entry name" value="S-LAYER PROTEIN _ PEPTIDOGLYCAN ENDO-BETA-N-ACETYLGLUCOSAMINIDASE"/>
    <property type="match status" value="1"/>
</dbReference>
<keyword evidence="4" id="KW-1185">Reference proteome</keyword>
<dbReference type="Pfam" id="PF00395">
    <property type="entry name" value="SLH"/>
    <property type="match status" value="1"/>
</dbReference>
<proteinExistence type="predicted"/>
<dbReference type="InterPro" id="IPR001119">
    <property type="entry name" value="SLH_dom"/>
</dbReference>
<evidence type="ECO:0000256" key="1">
    <source>
        <dbReference type="SAM" id="SignalP"/>
    </source>
</evidence>
<keyword evidence="1" id="KW-0732">Signal</keyword>
<dbReference type="EMBL" id="BOVK01000028">
    <property type="protein sequence ID" value="GIQ69449.1"/>
    <property type="molecule type" value="Genomic_DNA"/>
</dbReference>
<dbReference type="RefSeq" id="WP_213412252.1">
    <property type="nucleotide sequence ID" value="NZ_BOVK01000028.1"/>
</dbReference>
<gene>
    <name evidence="3" type="ORF">XYCOK13_22730</name>
</gene>
<feature type="signal peptide" evidence="1">
    <location>
        <begin position="1"/>
        <end position="23"/>
    </location>
</feature>
<evidence type="ECO:0000259" key="2">
    <source>
        <dbReference type="PROSITE" id="PS51272"/>
    </source>
</evidence>
<dbReference type="Proteomes" id="UP000677918">
    <property type="component" value="Unassembled WGS sequence"/>
</dbReference>
<reference evidence="3" key="1">
    <citation type="submission" date="2021-04" db="EMBL/GenBank/DDBJ databases">
        <title>Draft genome sequence of Xylanibacillus composti strain K13.</title>
        <authorList>
            <person name="Uke A."/>
            <person name="Chhe C."/>
            <person name="Baramee S."/>
            <person name="Kosugi A."/>
        </authorList>
    </citation>
    <scope>NUCLEOTIDE SEQUENCE</scope>
    <source>
        <strain evidence="3">K13</strain>
    </source>
</reference>
<organism evidence="3 4">
    <name type="scientific">Xylanibacillus composti</name>
    <dbReference type="NCBI Taxonomy" id="1572762"/>
    <lineage>
        <taxon>Bacteria</taxon>
        <taxon>Bacillati</taxon>
        <taxon>Bacillota</taxon>
        <taxon>Bacilli</taxon>
        <taxon>Bacillales</taxon>
        <taxon>Paenibacillaceae</taxon>
        <taxon>Xylanibacillus</taxon>
    </lineage>
</organism>
<sequence length="388" mass="43973">MRKIMIMLLVLSFLAVNPATVFAESAPIQLTDIAGHWAEDAIKGAVQKGYVSGYPDDTFKPNQNVTRAEFIKMLVDALKLPKSVGGSPWYQGYVSAALEFDIHSTSDFTNYGEQISRLEMMRLAARSLATQHAYSEYLAAFDNLYNGDIPFVDYRELTEKDVPYAALTVGAKVMSGYPDHSLGLKKRATRAEAVAIIENILRQLNTSPDRMQYLQELKEIAETGTNTKAVSNLIPVLNVYEDPVTIEHANYTVNIKRYYVLPIEASDTVSFYEKKFLWDRTKLEERFRTNKEYYVIAMVDLTPKKTGYHPDLFSPSLYANPSVPFSDSIIEEKYGLLYPHFWLATELKKDETREVALYGRYDSTRFDVAVRANNAIGTPSILLVKDKE</sequence>
<comment type="caution">
    <text evidence="3">The sequence shown here is derived from an EMBL/GenBank/DDBJ whole genome shotgun (WGS) entry which is preliminary data.</text>
</comment>
<evidence type="ECO:0000313" key="3">
    <source>
        <dbReference type="EMBL" id="GIQ69449.1"/>
    </source>
</evidence>
<evidence type="ECO:0000313" key="4">
    <source>
        <dbReference type="Proteomes" id="UP000677918"/>
    </source>
</evidence>
<accession>A0A8J4H207</accession>
<name>A0A8J4H207_9BACL</name>
<dbReference type="InterPro" id="IPR051465">
    <property type="entry name" value="Cell_Envelope_Struct_Comp"/>
</dbReference>
<dbReference type="PANTHER" id="PTHR43308">
    <property type="entry name" value="OUTER MEMBRANE PROTEIN ALPHA-RELATED"/>
    <property type="match status" value="1"/>
</dbReference>